<evidence type="ECO:0000256" key="1">
    <source>
        <dbReference type="SAM" id="MobiDB-lite"/>
    </source>
</evidence>
<feature type="compositionally biased region" description="Polar residues" evidence="1">
    <location>
        <begin position="7"/>
        <end position="28"/>
    </location>
</feature>
<evidence type="ECO:0000313" key="3">
    <source>
        <dbReference type="Proteomes" id="UP001362999"/>
    </source>
</evidence>
<evidence type="ECO:0000313" key="2">
    <source>
        <dbReference type="EMBL" id="KAK7053566.1"/>
    </source>
</evidence>
<gene>
    <name evidence="2" type="ORF">R3P38DRAFT_2850971</name>
</gene>
<keyword evidence="3" id="KW-1185">Reference proteome</keyword>
<organism evidence="2 3">
    <name type="scientific">Favolaschia claudopus</name>
    <dbReference type="NCBI Taxonomy" id="2862362"/>
    <lineage>
        <taxon>Eukaryota</taxon>
        <taxon>Fungi</taxon>
        <taxon>Dikarya</taxon>
        <taxon>Basidiomycota</taxon>
        <taxon>Agaricomycotina</taxon>
        <taxon>Agaricomycetes</taxon>
        <taxon>Agaricomycetidae</taxon>
        <taxon>Agaricales</taxon>
        <taxon>Marasmiineae</taxon>
        <taxon>Mycenaceae</taxon>
        <taxon>Favolaschia</taxon>
    </lineage>
</organism>
<dbReference type="SUPFAM" id="SSF52047">
    <property type="entry name" value="RNI-like"/>
    <property type="match status" value="1"/>
</dbReference>
<protein>
    <recommendedName>
        <fullName evidence="4">F-box domain-containing protein</fullName>
    </recommendedName>
</protein>
<feature type="region of interest" description="Disordered" evidence="1">
    <location>
        <begin position="1"/>
        <end position="28"/>
    </location>
</feature>
<dbReference type="AlphaFoldDB" id="A0AAW0DL89"/>
<sequence length="543" mass="60396">MLKDSAENSPSASDMLPVSTQSPTPDLLQESQDTAANVAFDELSTESNDHQSQIVTALTLPDDVTSQIFVLCLPNDGRVYPSPTTAPLLLAQICRDWRNVALATCQLWASIYLNFPLPKALCTKFSEKALCVLDAWLSRAKGYPLTLGLDYKTGIEGNFESLLLSMFSEYGDHPGKEIPSAILQFVSAHSARIECLETRFSADHFRQIIPHRASMPLLRTPTAPDSADDTLSDIMAGAPLLRKLHLSQYPSLKFSSRSLDTLEIEDASSIESFFRVLRQFPALTRLNFKLFKFHPAGLPANPMTHRRLTSLHLQGLEATGILSMLVLPNLHHLTLIDYPFFEIILSFVSRSSCNITKLEIGVEKFTAHELSSFLTAFPSLHTLTVDVCPNVNRALECVLSPPSLLPRLTILAVEDSRGCGVNYERLLSLLRERQQTSGIDGRSPIATLHTLRLELLKPYQGTLTDDGEWFDYDYDVDKGDYDDESDETEYSWKPEGDVAGSLEQLIAEGLKFSVKLIDTLDEGRKPKYWPSRSGAKNSARAGR</sequence>
<accession>A0AAW0DL89</accession>
<dbReference type="InterPro" id="IPR032675">
    <property type="entry name" value="LRR_dom_sf"/>
</dbReference>
<comment type="caution">
    <text evidence="2">The sequence shown here is derived from an EMBL/GenBank/DDBJ whole genome shotgun (WGS) entry which is preliminary data.</text>
</comment>
<dbReference type="Proteomes" id="UP001362999">
    <property type="component" value="Unassembled WGS sequence"/>
</dbReference>
<name>A0AAW0DL89_9AGAR</name>
<dbReference type="Gene3D" id="3.80.10.10">
    <property type="entry name" value="Ribonuclease Inhibitor"/>
    <property type="match status" value="1"/>
</dbReference>
<reference evidence="2 3" key="1">
    <citation type="journal article" date="2024" name="J Genomics">
        <title>Draft genome sequencing and assembly of Favolaschia claudopus CIRM-BRFM 2984 isolated from oak limbs.</title>
        <authorList>
            <person name="Navarro D."/>
            <person name="Drula E."/>
            <person name="Chaduli D."/>
            <person name="Cazenave R."/>
            <person name="Ahrendt S."/>
            <person name="Wang J."/>
            <person name="Lipzen A."/>
            <person name="Daum C."/>
            <person name="Barry K."/>
            <person name="Grigoriev I.V."/>
            <person name="Favel A."/>
            <person name="Rosso M.N."/>
            <person name="Martin F."/>
        </authorList>
    </citation>
    <scope>NUCLEOTIDE SEQUENCE [LARGE SCALE GENOMIC DNA]</scope>
    <source>
        <strain evidence="2 3">CIRM-BRFM 2984</strain>
    </source>
</reference>
<proteinExistence type="predicted"/>
<evidence type="ECO:0008006" key="4">
    <source>
        <dbReference type="Google" id="ProtNLM"/>
    </source>
</evidence>
<dbReference type="EMBL" id="JAWWNJ010000006">
    <property type="protein sequence ID" value="KAK7053566.1"/>
    <property type="molecule type" value="Genomic_DNA"/>
</dbReference>
<feature type="region of interest" description="Disordered" evidence="1">
    <location>
        <begin position="524"/>
        <end position="543"/>
    </location>
</feature>